<evidence type="ECO:0000256" key="1">
    <source>
        <dbReference type="SAM" id="MobiDB-lite"/>
    </source>
</evidence>
<dbReference type="InterPro" id="IPR029498">
    <property type="entry name" value="HeLo_dom"/>
</dbReference>
<dbReference type="PANTHER" id="PTHR37542">
    <property type="entry name" value="HELO DOMAIN-CONTAINING PROTEIN-RELATED"/>
    <property type="match status" value="1"/>
</dbReference>
<feature type="region of interest" description="Disordered" evidence="1">
    <location>
        <begin position="129"/>
        <end position="150"/>
    </location>
</feature>
<feature type="compositionally biased region" description="Low complexity" evidence="1">
    <location>
        <begin position="168"/>
        <end position="186"/>
    </location>
</feature>
<organism evidence="3 4">
    <name type="scientific">Colletotrichum sojae</name>
    <dbReference type="NCBI Taxonomy" id="2175907"/>
    <lineage>
        <taxon>Eukaryota</taxon>
        <taxon>Fungi</taxon>
        <taxon>Dikarya</taxon>
        <taxon>Ascomycota</taxon>
        <taxon>Pezizomycotina</taxon>
        <taxon>Sordariomycetes</taxon>
        <taxon>Hypocreomycetidae</taxon>
        <taxon>Glomerellales</taxon>
        <taxon>Glomerellaceae</taxon>
        <taxon>Colletotrichum</taxon>
        <taxon>Colletotrichum orchidearum species complex</taxon>
    </lineage>
</organism>
<dbReference type="Pfam" id="PF14479">
    <property type="entry name" value="HeLo"/>
    <property type="match status" value="1"/>
</dbReference>
<dbReference type="GO" id="GO:0005524">
    <property type="term" value="F:ATP binding"/>
    <property type="evidence" value="ECO:0007669"/>
    <property type="project" value="InterPro"/>
</dbReference>
<dbReference type="PROSITE" id="PS50011">
    <property type="entry name" value="PROTEIN_KINASE_DOM"/>
    <property type="match status" value="1"/>
</dbReference>
<proteinExistence type="predicted"/>
<dbReference type="Gene3D" id="1.10.510.10">
    <property type="entry name" value="Transferase(Phosphotransferase) domain 1"/>
    <property type="match status" value="1"/>
</dbReference>
<feature type="compositionally biased region" description="Low complexity" evidence="1">
    <location>
        <begin position="130"/>
        <end position="139"/>
    </location>
</feature>
<dbReference type="Gene3D" id="1.20.120.1020">
    <property type="entry name" value="Prion-inhibition and propagation, HeLo domain"/>
    <property type="match status" value="1"/>
</dbReference>
<dbReference type="PANTHER" id="PTHR37542:SF3">
    <property type="entry name" value="PRION-INHIBITION AND PROPAGATION HELO DOMAIN-CONTAINING PROTEIN"/>
    <property type="match status" value="1"/>
</dbReference>
<dbReference type="InterPro" id="IPR000719">
    <property type="entry name" value="Prot_kinase_dom"/>
</dbReference>
<evidence type="ECO:0000313" key="4">
    <source>
        <dbReference type="Proteomes" id="UP000652219"/>
    </source>
</evidence>
<sequence length="651" mass="72817">MSAGGLEILGAVAASVQLVQVAQTCLTIVKDIKRIAPLTREQNDARFSLLIQALWFEKWCMALGVQKALPDQGRSTCDHAVLNDQASFQGTARLRLGAGNSDLTKLISEALKDMKERLSEATKILKQYEESPVSSESSQPPIPGRLQVVPKGKKPSILTKLLRNEQKQSSSSRDASSVCSASSQSDTIPKSSNVLLRTKWVTSDKGRVEGLLKSVEKTNDLLRDLLDQEHQAQVDRQTDMTILDLVDSDTPIDAASTRPDLKAMGRIKLWQKQERRDHEVDDSVSIASSTILSNPTKAPRRTPVFQVHDFKRGSLPHGDYRTLTSLEDKKVLVEWKHYSRDQPIGFEQTLRLGGLAGLLNRHDVFQKFMTLPCKGLVHDTDNSRIGVIFSIDGSAASRLRSLHDLIRESPAMPAVLGQRFRLAKELVSAIHHLHSVDWLHKSIRSDNIVCSWAQETSSGLPPSSSTPTQELLFPKDNSDGVASVSEALRTLFRPFPPFYLVGWDLSRPDHPMELSETLSVSTAGFKNKRDAILLYSHPEIHAHSNSTIKPRYRAQFDIYSLGLVLLEIGLWRPLSHMRRSCKDDPEFRHKIITDYCNRLLLNVGEVYWRVVQRCLTNDFSDDSEGGTEKEGFPLQVGFEKSAVSEINRCFA</sequence>
<dbReference type="SUPFAM" id="SSF56112">
    <property type="entry name" value="Protein kinase-like (PK-like)"/>
    <property type="match status" value="1"/>
</dbReference>
<dbReference type="AlphaFoldDB" id="A0A8H6MTF4"/>
<name>A0A8H6MTF4_9PEZI</name>
<dbReference type="EMBL" id="WIGN01000133">
    <property type="protein sequence ID" value="KAF6807633.1"/>
    <property type="molecule type" value="Genomic_DNA"/>
</dbReference>
<dbReference type="GO" id="GO:0004672">
    <property type="term" value="F:protein kinase activity"/>
    <property type="evidence" value="ECO:0007669"/>
    <property type="project" value="InterPro"/>
</dbReference>
<feature type="region of interest" description="Disordered" evidence="1">
    <location>
        <begin position="163"/>
        <end position="188"/>
    </location>
</feature>
<gene>
    <name evidence="3" type="ORF">CSOJ01_08074</name>
</gene>
<evidence type="ECO:0000313" key="3">
    <source>
        <dbReference type="EMBL" id="KAF6807633.1"/>
    </source>
</evidence>
<dbReference type="InterPro" id="IPR038305">
    <property type="entry name" value="HeLo_sf"/>
</dbReference>
<reference evidence="3 4" key="1">
    <citation type="journal article" date="2020" name="Phytopathology">
        <title>Genome Sequence Resources of Colletotrichum truncatum, C. plurivorum, C. musicola, and C. sojae: Four Species Pathogenic to Soybean (Glycine max).</title>
        <authorList>
            <person name="Rogerio F."/>
            <person name="Boufleur T.R."/>
            <person name="Ciampi-Guillardi M."/>
            <person name="Sukno S.A."/>
            <person name="Thon M.R."/>
            <person name="Massola Junior N.S."/>
            <person name="Baroncelli R."/>
        </authorList>
    </citation>
    <scope>NUCLEOTIDE SEQUENCE [LARGE SCALE GENOMIC DNA]</scope>
    <source>
        <strain evidence="3 4">LFN0009</strain>
    </source>
</reference>
<accession>A0A8H6MTF4</accession>
<keyword evidence="4" id="KW-1185">Reference proteome</keyword>
<comment type="caution">
    <text evidence="3">The sequence shown here is derived from an EMBL/GenBank/DDBJ whole genome shotgun (WGS) entry which is preliminary data.</text>
</comment>
<dbReference type="InterPro" id="IPR011009">
    <property type="entry name" value="Kinase-like_dom_sf"/>
</dbReference>
<feature type="domain" description="Protein kinase" evidence="2">
    <location>
        <begin position="309"/>
        <end position="651"/>
    </location>
</feature>
<evidence type="ECO:0000259" key="2">
    <source>
        <dbReference type="PROSITE" id="PS50011"/>
    </source>
</evidence>
<protein>
    <recommendedName>
        <fullName evidence="2">Protein kinase domain-containing protein</fullName>
    </recommendedName>
</protein>
<dbReference type="Proteomes" id="UP000652219">
    <property type="component" value="Unassembled WGS sequence"/>
</dbReference>